<keyword evidence="3" id="KW-0418">Kinase</keyword>
<feature type="compositionally biased region" description="Basic residues" evidence="1">
    <location>
        <begin position="193"/>
        <end position="206"/>
    </location>
</feature>
<evidence type="ECO:0000259" key="2">
    <source>
        <dbReference type="Pfam" id="PF01869"/>
    </source>
</evidence>
<evidence type="ECO:0000313" key="3">
    <source>
        <dbReference type="EMBL" id="MBB5133246.1"/>
    </source>
</evidence>
<dbReference type="SUPFAM" id="SSF53067">
    <property type="entry name" value="Actin-like ATPase domain"/>
    <property type="match status" value="1"/>
</dbReference>
<feature type="compositionally biased region" description="Basic and acidic residues" evidence="1">
    <location>
        <begin position="207"/>
        <end position="231"/>
    </location>
</feature>
<dbReference type="RefSeq" id="WP_185050183.1">
    <property type="nucleotide sequence ID" value="NZ_BAABIX010000010.1"/>
</dbReference>
<accession>A0A840P409</accession>
<name>A0A840P409_9ACTN</name>
<dbReference type="EMBL" id="JACHGN010000005">
    <property type="protein sequence ID" value="MBB5133246.1"/>
    <property type="molecule type" value="Genomic_DNA"/>
</dbReference>
<dbReference type="InterPro" id="IPR043129">
    <property type="entry name" value="ATPase_NBD"/>
</dbReference>
<dbReference type="Proteomes" id="UP000578449">
    <property type="component" value="Unassembled WGS sequence"/>
</dbReference>
<dbReference type="PANTHER" id="PTHR43190:SF3">
    <property type="entry name" value="N-ACETYL-D-GLUCOSAMINE KINASE"/>
    <property type="match status" value="1"/>
</dbReference>
<proteinExistence type="predicted"/>
<dbReference type="AlphaFoldDB" id="A0A840P409"/>
<dbReference type="InterPro" id="IPR002731">
    <property type="entry name" value="ATPase_BadF"/>
</dbReference>
<reference evidence="3 4" key="1">
    <citation type="submission" date="2020-08" db="EMBL/GenBank/DDBJ databases">
        <title>Genomic Encyclopedia of Type Strains, Phase IV (KMG-IV): sequencing the most valuable type-strain genomes for metagenomic binning, comparative biology and taxonomic classification.</title>
        <authorList>
            <person name="Goeker M."/>
        </authorList>
    </citation>
    <scope>NUCLEOTIDE SEQUENCE [LARGE SCALE GENOMIC DNA]</scope>
    <source>
        <strain evidence="3 4">DSM 45615</strain>
    </source>
</reference>
<dbReference type="InterPro" id="IPR052519">
    <property type="entry name" value="Euk-type_GlcNAc_Kinase"/>
</dbReference>
<evidence type="ECO:0000313" key="4">
    <source>
        <dbReference type="Proteomes" id="UP000578449"/>
    </source>
</evidence>
<feature type="region of interest" description="Disordered" evidence="1">
    <location>
        <begin position="191"/>
        <end position="231"/>
    </location>
</feature>
<organism evidence="3 4">
    <name type="scientific">Thermocatellispora tengchongensis</name>
    <dbReference type="NCBI Taxonomy" id="1073253"/>
    <lineage>
        <taxon>Bacteria</taxon>
        <taxon>Bacillati</taxon>
        <taxon>Actinomycetota</taxon>
        <taxon>Actinomycetes</taxon>
        <taxon>Streptosporangiales</taxon>
        <taxon>Streptosporangiaceae</taxon>
        <taxon>Thermocatellispora</taxon>
    </lineage>
</organism>
<dbReference type="Pfam" id="PF01869">
    <property type="entry name" value="BcrAD_BadFG"/>
    <property type="match status" value="1"/>
</dbReference>
<comment type="caution">
    <text evidence="3">The sequence shown here is derived from an EMBL/GenBank/DDBJ whole genome shotgun (WGS) entry which is preliminary data.</text>
</comment>
<sequence length="362" mass="36091">MDDVKVVLGVDAGGTSTRAMVASPDGLRAARASGPGGNPSARGVEAACAAIAGAVTRALEAYGGGPEIAAAVLGVAGHEPFLTGAGREALLRALPVAGARLQVVGDVPVAFAAGTPEPSGTVLISGTGAVAAAIEDREAVAIADGLGWLLGDRGSGYWLGRRAAESVVRRLAGGEPDTPLTHLIVTAVLGHGPQKHGPQKHGLQKHGPREHGPREHGPQERGPREHGPHEEGRSLANAVIRSLQSAPPAAVAALAPHVGTAASQGDPVATEIVTEAAALLAETVAAVRRPGDTTPIVLAGSVLTTPGPVREAVHDLLSRRWRAPIATAGSGAGAAAWLAARTLLGPAATPAHPLLVTSGADE</sequence>
<protein>
    <submittedName>
        <fullName evidence="3">N-acetylglucosamine kinase-like BadF-type ATPase</fullName>
    </submittedName>
</protein>
<dbReference type="GO" id="GO:0016301">
    <property type="term" value="F:kinase activity"/>
    <property type="evidence" value="ECO:0007669"/>
    <property type="project" value="UniProtKB-KW"/>
</dbReference>
<evidence type="ECO:0000256" key="1">
    <source>
        <dbReference type="SAM" id="MobiDB-lite"/>
    </source>
</evidence>
<keyword evidence="4" id="KW-1185">Reference proteome</keyword>
<feature type="domain" description="ATPase BadF/BadG/BcrA/BcrD type" evidence="2">
    <location>
        <begin position="8"/>
        <end position="318"/>
    </location>
</feature>
<dbReference type="PANTHER" id="PTHR43190">
    <property type="entry name" value="N-ACETYL-D-GLUCOSAMINE KINASE"/>
    <property type="match status" value="1"/>
</dbReference>
<gene>
    <name evidence="3" type="ORF">HNP84_002967</name>
</gene>
<keyword evidence="3" id="KW-0808">Transferase</keyword>
<dbReference type="Gene3D" id="3.30.420.40">
    <property type="match status" value="2"/>
</dbReference>